<feature type="region of interest" description="Disordered" evidence="1">
    <location>
        <begin position="182"/>
        <end position="202"/>
    </location>
</feature>
<feature type="compositionally biased region" description="Polar residues" evidence="1">
    <location>
        <begin position="574"/>
        <end position="583"/>
    </location>
</feature>
<feature type="region of interest" description="Disordered" evidence="1">
    <location>
        <begin position="564"/>
        <end position="609"/>
    </location>
</feature>
<evidence type="ECO:0000256" key="1">
    <source>
        <dbReference type="SAM" id="MobiDB-lite"/>
    </source>
</evidence>
<comment type="caution">
    <text evidence="2">The sequence shown here is derived from an EMBL/GenBank/DDBJ whole genome shotgun (WGS) entry which is preliminary data.</text>
</comment>
<proteinExistence type="predicted"/>
<accession>A0AAD2D1H1</accession>
<dbReference type="AlphaFoldDB" id="A0AAD2D1H1"/>
<reference evidence="2" key="1">
    <citation type="submission" date="2023-07" db="EMBL/GenBank/DDBJ databases">
        <authorList>
            <consortium name="AG Swart"/>
            <person name="Singh M."/>
            <person name="Singh A."/>
            <person name="Seah K."/>
            <person name="Emmerich C."/>
        </authorList>
    </citation>
    <scope>NUCLEOTIDE SEQUENCE</scope>
    <source>
        <strain evidence="2">DP1</strain>
    </source>
</reference>
<keyword evidence="3" id="KW-1185">Reference proteome</keyword>
<protein>
    <submittedName>
        <fullName evidence="2">Uncharacterized protein</fullName>
    </submittedName>
</protein>
<evidence type="ECO:0000313" key="3">
    <source>
        <dbReference type="Proteomes" id="UP001295684"/>
    </source>
</evidence>
<evidence type="ECO:0000313" key="2">
    <source>
        <dbReference type="EMBL" id="CAI2376760.1"/>
    </source>
</evidence>
<feature type="compositionally biased region" description="Polar residues" evidence="1">
    <location>
        <begin position="593"/>
        <end position="605"/>
    </location>
</feature>
<organism evidence="2 3">
    <name type="scientific">Euplotes crassus</name>
    <dbReference type="NCBI Taxonomy" id="5936"/>
    <lineage>
        <taxon>Eukaryota</taxon>
        <taxon>Sar</taxon>
        <taxon>Alveolata</taxon>
        <taxon>Ciliophora</taxon>
        <taxon>Intramacronucleata</taxon>
        <taxon>Spirotrichea</taxon>
        <taxon>Hypotrichia</taxon>
        <taxon>Euplotida</taxon>
        <taxon>Euplotidae</taxon>
        <taxon>Moneuplotes</taxon>
    </lineage>
</organism>
<sequence>MMHNRDFTEEKILKMPDIAPDRSLARVLPSLGKHESSNSGVNHSRNNSMVNYKYLRKSCDSKRRNPKVIKSAHSYKRFPKDFFPKVSSRDSFDQDQLPEFGKQIKHDMSSKNSIFKNKVHYFKRTPEKLSYNITKKNLRSAQRGPTDANLNKFTFHYSHDRRESCGDIGGSFNGIIYGGSSLSNKRSNTNHGRRSRNDGQLNYNQSENFVHPHRAGLSMISISDLNKGTYINSVKNIPSLDDKIGMNNLRESKIEQSNNMTYVKNIKVLPDISLDTSNSRQAIRCNPHQISSQEVKIKSKERSISKSLEKGEKSNDSSDNDIFTRCRTLDVQNNSQEAREDLNNLNIPPIRNIRIPDNKNTSLNPIEISNKKISNKKNRSKSRIKVPDVFHERSESKKRLRMKVSRSKKNLTKMLKNKLPKTDDNQFTLRCPTERMKREGPKLEVGKFKEYNNAGNPNKEETNNADYSSIDLDQELLGTSYSKSKPENGKRNNYCEGKGDAYLSPNINRKDSMYSRKITGATENTKADSVFKRSEVSNKQIKRGKLQLGFEIESMQSSNMFVTKSEEDEEQKCQKASESSIDNIETAPRIENGDSNPTSNNTSELENSELKETADFFRPSLNASPSKRFSFGRDKCVAKNYNENKNRNFNLKLKLPKEHQKLSPDKKCSKVDLKYPDTYRNILPPSAISLQVPSRNINLSKSTTETKSFLKRLQKTRKKDDKHQLNQDWIKLSPPKKCL</sequence>
<feature type="compositionally biased region" description="Basic and acidic residues" evidence="1">
    <location>
        <begin position="295"/>
        <end position="321"/>
    </location>
</feature>
<dbReference type="EMBL" id="CAMPGE010018334">
    <property type="protein sequence ID" value="CAI2376760.1"/>
    <property type="molecule type" value="Genomic_DNA"/>
</dbReference>
<gene>
    <name evidence="2" type="ORF">ECRASSUSDP1_LOCUS18135</name>
</gene>
<feature type="region of interest" description="Disordered" evidence="1">
    <location>
        <begin position="291"/>
        <end position="321"/>
    </location>
</feature>
<name>A0AAD2D1H1_EUPCR</name>
<dbReference type="Proteomes" id="UP001295684">
    <property type="component" value="Unassembled WGS sequence"/>
</dbReference>